<dbReference type="AlphaFoldDB" id="A0AAI8VQR0"/>
<comment type="caution">
    <text evidence="1">The sequence shown here is derived from an EMBL/GenBank/DDBJ whole genome shotgun (WGS) entry which is preliminary data.</text>
</comment>
<proteinExistence type="predicted"/>
<accession>A0AAI8VQR0</accession>
<organism evidence="1 2">
    <name type="scientific">Anthostomella pinea</name>
    <dbReference type="NCBI Taxonomy" id="933095"/>
    <lineage>
        <taxon>Eukaryota</taxon>
        <taxon>Fungi</taxon>
        <taxon>Dikarya</taxon>
        <taxon>Ascomycota</taxon>
        <taxon>Pezizomycotina</taxon>
        <taxon>Sordariomycetes</taxon>
        <taxon>Xylariomycetidae</taxon>
        <taxon>Xylariales</taxon>
        <taxon>Xylariaceae</taxon>
        <taxon>Anthostomella</taxon>
    </lineage>
</organism>
<dbReference type="Proteomes" id="UP001295740">
    <property type="component" value="Unassembled WGS sequence"/>
</dbReference>
<gene>
    <name evidence="1" type="ORF">KHLLAP_LOCUS9821</name>
</gene>
<dbReference type="EMBL" id="CAUWAG010000012">
    <property type="protein sequence ID" value="CAJ2509353.1"/>
    <property type="molecule type" value="Genomic_DNA"/>
</dbReference>
<name>A0AAI8VQR0_9PEZI</name>
<reference evidence="1" key="1">
    <citation type="submission" date="2023-10" db="EMBL/GenBank/DDBJ databases">
        <authorList>
            <person name="Hackl T."/>
        </authorList>
    </citation>
    <scope>NUCLEOTIDE SEQUENCE</scope>
</reference>
<keyword evidence="2" id="KW-1185">Reference proteome</keyword>
<evidence type="ECO:0000313" key="2">
    <source>
        <dbReference type="Proteomes" id="UP001295740"/>
    </source>
</evidence>
<evidence type="ECO:0000313" key="1">
    <source>
        <dbReference type="EMBL" id="CAJ2509353.1"/>
    </source>
</evidence>
<protein>
    <submittedName>
        <fullName evidence="1">Uu.00g143790.m01.CDS01</fullName>
    </submittedName>
</protein>
<sequence length="160" mass="16495">MAQLYLNVTALGAADGASTIECWQVKSPFVIATDAGTAGSAIAQLGNVANLSYLAIPPNFDGGLHRAPAKQWVYFTSGLAYITVPSNDSVGAYVTGGEFGLIFAADTADVSTEGHRTQYPSSTQTIGLQLPTLNGEVPAHDVLHSGPCITGEVSGLRALV</sequence>